<organism evidence="2 3">
    <name type="scientific">Blyttiomyces helicus</name>
    <dbReference type="NCBI Taxonomy" id="388810"/>
    <lineage>
        <taxon>Eukaryota</taxon>
        <taxon>Fungi</taxon>
        <taxon>Fungi incertae sedis</taxon>
        <taxon>Chytridiomycota</taxon>
        <taxon>Chytridiomycota incertae sedis</taxon>
        <taxon>Chytridiomycetes</taxon>
        <taxon>Chytridiomycetes incertae sedis</taxon>
        <taxon>Blyttiomyces</taxon>
    </lineage>
</organism>
<sequence>MFQKALDKENNLGRPGLHLPSGLGKKRGLGLIPPLVDRKEVQRNLLQREDAQLWRACSAGFKVHADALIFTVYSKLQAVDVRSKQRSAQLAAATDKATWASLICTKILLPSLLGYTFRGLVRNGPALPYVHRQATHPWTLTSDKEGRPWDYRSHNVQGNMMTGGPNSQGTLANGPKKEKSSTSGRDTGDRKVASLWSKTEKQDTKATSSYHQAKRLEIRSLRKGDTPHTPVLQDLSAAFLQGVTHIRVKN</sequence>
<gene>
    <name evidence="2" type="ORF">BDK51DRAFT_31590</name>
</gene>
<evidence type="ECO:0000313" key="3">
    <source>
        <dbReference type="Proteomes" id="UP000269721"/>
    </source>
</evidence>
<dbReference type="EMBL" id="KZ995635">
    <property type="protein sequence ID" value="RKO90273.1"/>
    <property type="molecule type" value="Genomic_DNA"/>
</dbReference>
<keyword evidence="3" id="KW-1185">Reference proteome</keyword>
<evidence type="ECO:0000256" key="1">
    <source>
        <dbReference type="SAM" id="MobiDB-lite"/>
    </source>
</evidence>
<reference evidence="3" key="1">
    <citation type="journal article" date="2018" name="Nat. Microbiol.">
        <title>Leveraging single-cell genomics to expand the fungal tree of life.</title>
        <authorList>
            <person name="Ahrendt S.R."/>
            <person name="Quandt C.A."/>
            <person name="Ciobanu D."/>
            <person name="Clum A."/>
            <person name="Salamov A."/>
            <person name="Andreopoulos B."/>
            <person name="Cheng J.F."/>
            <person name="Woyke T."/>
            <person name="Pelin A."/>
            <person name="Henrissat B."/>
            <person name="Reynolds N.K."/>
            <person name="Benny G.L."/>
            <person name="Smith M.E."/>
            <person name="James T.Y."/>
            <person name="Grigoriev I.V."/>
        </authorList>
    </citation>
    <scope>NUCLEOTIDE SEQUENCE [LARGE SCALE GENOMIC DNA]</scope>
</reference>
<feature type="compositionally biased region" description="Polar residues" evidence="1">
    <location>
        <begin position="154"/>
        <end position="171"/>
    </location>
</feature>
<proteinExistence type="predicted"/>
<dbReference type="AlphaFoldDB" id="A0A4P9WEX5"/>
<feature type="region of interest" description="Disordered" evidence="1">
    <location>
        <begin position="140"/>
        <end position="211"/>
    </location>
</feature>
<evidence type="ECO:0000313" key="2">
    <source>
        <dbReference type="EMBL" id="RKO90273.1"/>
    </source>
</evidence>
<dbReference type="Proteomes" id="UP000269721">
    <property type="component" value="Unassembled WGS sequence"/>
</dbReference>
<name>A0A4P9WEX5_9FUNG</name>
<feature type="compositionally biased region" description="Basic and acidic residues" evidence="1">
    <location>
        <begin position="142"/>
        <end position="153"/>
    </location>
</feature>
<feature type="compositionally biased region" description="Basic and acidic residues" evidence="1">
    <location>
        <begin position="175"/>
        <end position="204"/>
    </location>
</feature>
<protein>
    <submittedName>
        <fullName evidence="2">Uncharacterized protein</fullName>
    </submittedName>
</protein>
<accession>A0A4P9WEX5</accession>